<dbReference type="GO" id="GO:0016757">
    <property type="term" value="F:glycosyltransferase activity"/>
    <property type="evidence" value="ECO:0007669"/>
    <property type="project" value="UniProtKB-KW"/>
</dbReference>
<dbReference type="KEGG" id="aal:EP13_08130"/>
<evidence type="ECO:0000313" key="6">
    <source>
        <dbReference type="Proteomes" id="UP000056090"/>
    </source>
</evidence>
<comment type="similarity">
    <text evidence="1">Belongs to the glycosyltransferase group 1 family. Glycosyltransferase 4 subfamily.</text>
</comment>
<evidence type="ECO:0000256" key="1">
    <source>
        <dbReference type="ARBA" id="ARBA00009481"/>
    </source>
</evidence>
<keyword evidence="6" id="KW-1185">Reference proteome</keyword>
<keyword evidence="3" id="KW-0808">Transferase</keyword>
<name>A0A075NYK5_9ALTE</name>
<dbReference type="Proteomes" id="UP000056090">
    <property type="component" value="Chromosome"/>
</dbReference>
<keyword evidence="2" id="KW-0328">Glycosyltransferase</keyword>
<dbReference type="GO" id="GO:1901135">
    <property type="term" value="P:carbohydrate derivative metabolic process"/>
    <property type="evidence" value="ECO:0007669"/>
    <property type="project" value="UniProtKB-ARBA"/>
</dbReference>
<dbReference type="Gene3D" id="3.40.50.2000">
    <property type="entry name" value="Glycogen Phosphorylase B"/>
    <property type="match status" value="2"/>
</dbReference>
<evidence type="ECO:0000256" key="2">
    <source>
        <dbReference type="ARBA" id="ARBA00022676"/>
    </source>
</evidence>
<evidence type="ECO:0000259" key="4">
    <source>
        <dbReference type="Pfam" id="PF00534"/>
    </source>
</evidence>
<accession>A0A075NYK5</accession>
<dbReference type="SUPFAM" id="SSF53756">
    <property type="entry name" value="UDP-Glycosyltransferase/glycogen phosphorylase"/>
    <property type="match status" value="1"/>
</dbReference>
<sequence length="411" mass="46170">MKKVTYILKSFPVLSQTFVIDQINNLIASGYDVKIISIFSEKVDAKLQENVEKFDLLSRTEFVCQGKSKHQKALSLLFALAKSIINYRQAKPVLGLFTHLLKCKDFKSAIDTVRLYNHFAHHSSLPSEYRNGVFIAHFGQFGVMTQASIDARAISGKLLTVFHGYEMSEYAQINVWKKKYTELCKGNNQLLPISDFWKSRLVEWGADSSYISVMHMGVDVQTLPFNPKPFKKNINILTVARATEKKGLTYAFEAVSLGLSFPYEYNYIGNGQLVQQLKDQVEQANTGNINFLGARSHSEVKEYLRKADIFLLPSVIDTQGDMEGIPVSLMEAMAAGIIVISTEHSGIPELIENGVNGFLAPEKDAVALNKIINQAVSRADLAQIRENARKKVEDEFNSVNLTQELINFIEQ</sequence>
<dbReference type="PANTHER" id="PTHR12526:SF640">
    <property type="entry name" value="COLANIC ACID BIOSYNTHESIS GLYCOSYLTRANSFERASE WCAL-RELATED"/>
    <property type="match status" value="1"/>
</dbReference>
<evidence type="ECO:0000313" key="5">
    <source>
        <dbReference type="EMBL" id="AIF98651.1"/>
    </source>
</evidence>
<feature type="domain" description="Glycosyl transferase family 1" evidence="4">
    <location>
        <begin position="224"/>
        <end position="390"/>
    </location>
</feature>
<proteinExistence type="inferred from homology"/>
<dbReference type="Pfam" id="PF00534">
    <property type="entry name" value="Glycos_transf_1"/>
    <property type="match status" value="1"/>
</dbReference>
<dbReference type="eggNOG" id="COG0438">
    <property type="taxonomic scope" value="Bacteria"/>
</dbReference>
<evidence type="ECO:0000256" key="3">
    <source>
        <dbReference type="ARBA" id="ARBA00022679"/>
    </source>
</evidence>
<gene>
    <name evidence="5" type="ORF">EP13_08130</name>
</gene>
<protein>
    <recommendedName>
        <fullName evidence="4">Glycosyl transferase family 1 domain-containing protein</fullName>
    </recommendedName>
</protein>
<dbReference type="InterPro" id="IPR001296">
    <property type="entry name" value="Glyco_trans_1"/>
</dbReference>
<dbReference type="GeneID" id="78254880"/>
<dbReference type="PANTHER" id="PTHR12526">
    <property type="entry name" value="GLYCOSYLTRANSFERASE"/>
    <property type="match status" value="1"/>
</dbReference>
<dbReference type="RefSeq" id="WP_044056821.1">
    <property type="nucleotide sequence ID" value="NZ_CBCSKJ010000001.1"/>
</dbReference>
<organism evidence="5 6">
    <name type="scientific">Alteromonas australica</name>
    <dbReference type="NCBI Taxonomy" id="589873"/>
    <lineage>
        <taxon>Bacteria</taxon>
        <taxon>Pseudomonadati</taxon>
        <taxon>Pseudomonadota</taxon>
        <taxon>Gammaproteobacteria</taxon>
        <taxon>Alteromonadales</taxon>
        <taxon>Alteromonadaceae</taxon>
        <taxon>Alteromonas/Salinimonas group</taxon>
        <taxon>Alteromonas</taxon>
    </lineage>
</organism>
<reference evidence="5 6" key="1">
    <citation type="submission" date="2014-06" db="EMBL/GenBank/DDBJ databases">
        <title>Genomes of Alteromonas australica, a world apart.</title>
        <authorList>
            <person name="Gonzaga A."/>
            <person name="Lopez-Perez M."/>
            <person name="Rodriguez-Valera F."/>
        </authorList>
    </citation>
    <scope>NUCLEOTIDE SEQUENCE [LARGE SCALE GENOMIC DNA]</scope>
    <source>
        <strain evidence="5 6">H 17</strain>
    </source>
</reference>
<dbReference type="AlphaFoldDB" id="A0A075NYK5"/>
<dbReference type="EMBL" id="CP008849">
    <property type="protein sequence ID" value="AIF98651.1"/>
    <property type="molecule type" value="Genomic_DNA"/>
</dbReference>